<gene>
    <name evidence="9" type="ORF">GXP70_23990</name>
</gene>
<keyword evidence="4 7" id="KW-0812">Transmembrane</keyword>
<comment type="similarity">
    <text evidence="7">Belongs to the binding-protein-dependent transport system permease family.</text>
</comment>
<organism evidence="9 10">
    <name type="scientific">Paenibacillus lycopersici</name>
    <dbReference type="NCBI Taxonomy" id="2704462"/>
    <lineage>
        <taxon>Bacteria</taxon>
        <taxon>Bacillati</taxon>
        <taxon>Bacillota</taxon>
        <taxon>Bacilli</taxon>
        <taxon>Bacillales</taxon>
        <taxon>Paenibacillaceae</taxon>
        <taxon>Paenibacillus</taxon>
    </lineage>
</organism>
<feature type="transmembrane region" description="Helical" evidence="7">
    <location>
        <begin position="267"/>
        <end position="290"/>
    </location>
</feature>
<feature type="transmembrane region" description="Helical" evidence="7">
    <location>
        <begin position="108"/>
        <end position="128"/>
    </location>
</feature>
<evidence type="ECO:0000256" key="2">
    <source>
        <dbReference type="ARBA" id="ARBA00022448"/>
    </source>
</evidence>
<evidence type="ECO:0000256" key="6">
    <source>
        <dbReference type="ARBA" id="ARBA00023136"/>
    </source>
</evidence>
<keyword evidence="3" id="KW-1003">Cell membrane</keyword>
<dbReference type="PANTHER" id="PTHR43227:SF11">
    <property type="entry name" value="BLL4140 PROTEIN"/>
    <property type="match status" value="1"/>
</dbReference>
<evidence type="ECO:0000256" key="1">
    <source>
        <dbReference type="ARBA" id="ARBA00004651"/>
    </source>
</evidence>
<comment type="subcellular location">
    <subcellularLocation>
        <location evidence="1 7">Cell membrane</location>
        <topology evidence="1 7">Multi-pass membrane protein</topology>
    </subcellularLocation>
</comment>
<dbReference type="EMBL" id="CP048209">
    <property type="protein sequence ID" value="QHT62739.1"/>
    <property type="molecule type" value="Genomic_DNA"/>
</dbReference>
<dbReference type="PANTHER" id="PTHR43227">
    <property type="entry name" value="BLL4140 PROTEIN"/>
    <property type="match status" value="1"/>
</dbReference>
<dbReference type="InterPro" id="IPR000515">
    <property type="entry name" value="MetI-like"/>
</dbReference>
<dbReference type="CDD" id="cd06261">
    <property type="entry name" value="TM_PBP2"/>
    <property type="match status" value="1"/>
</dbReference>
<feature type="transmembrane region" description="Helical" evidence="7">
    <location>
        <begin position="177"/>
        <end position="196"/>
    </location>
</feature>
<keyword evidence="5 7" id="KW-1133">Transmembrane helix</keyword>
<dbReference type="GO" id="GO:0005886">
    <property type="term" value="C:plasma membrane"/>
    <property type="evidence" value="ECO:0007669"/>
    <property type="project" value="UniProtKB-SubCell"/>
</dbReference>
<keyword evidence="10" id="KW-1185">Reference proteome</keyword>
<reference evidence="9 10" key="1">
    <citation type="submission" date="2020-01" db="EMBL/GenBank/DDBJ databases">
        <title>Paenibacillus sp. nov., isolated from tomato rhizosphere.</title>
        <authorList>
            <person name="Weon H.-Y."/>
            <person name="Lee S.A."/>
        </authorList>
    </citation>
    <scope>NUCLEOTIDE SEQUENCE [LARGE SCALE GENOMIC DNA]</scope>
    <source>
        <strain evidence="9 10">12200R-189</strain>
    </source>
</reference>
<dbReference type="Gene3D" id="1.10.3720.10">
    <property type="entry name" value="MetI-like"/>
    <property type="match status" value="1"/>
</dbReference>
<evidence type="ECO:0000313" key="9">
    <source>
        <dbReference type="EMBL" id="QHT62739.1"/>
    </source>
</evidence>
<evidence type="ECO:0000256" key="5">
    <source>
        <dbReference type="ARBA" id="ARBA00022989"/>
    </source>
</evidence>
<evidence type="ECO:0000256" key="4">
    <source>
        <dbReference type="ARBA" id="ARBA00022692"/>
    </source>
</evidence>
<dbReference type="InterPro" id="IPR050809">
    <property type="entry name" value="UgpAE/MalFG_permease"/>
</dbReference>
<proteinExistence type="inferred from homology"/>
<dbReference type="GO" id="GO:0055085">
    <property type="term" value="P:transmembrane transport"/>
    <property type="evidence" value="ECO:0007669"/>
    <property type="project" value="InterPro"/>
</dbReference>
<keyword evidence="2 7" id="KW-0813">Transport</keyword>
<accession>A0A6C0G596</accession>
<keyword evidence="6 7" id="KW-0472">Membrane</keyword>
<dbReference type="PROSITE" id="PS50928">
    <property type="entry name" value="ABC_TM1"/>
    <property type="match status" value="1"/>
</dbReference>
<name>A0A6C0G596_9BACL</name>
<evidence type="ECO:0000256" key="3">
    <source>
        <dbReference type="ARBA" id="ARBA00022475"/>
    </source>
</evidence>
<dbReference type="RefSeq" id="WP_162359170.1">
    <property type="nucleotide sequence ID" value="NZ_CP048209.1"/>
</dbReference>
<feature type="transmembrane region" description="Helical" evidence="7">
    <location>
        <begin position="12"/>
        <end position="38"/>
    </location>
</feature>
<protein>
    <submittedName>
        <fullName evidence="9">Sugar ABC transporter permease</fullName>
    </submittedName>
</protein>
<evidence type="ECO:0000313" key="10">
    <source>
        <dbReference type="Proteomes" id="UP000476064"/>
    </source>
</evidence>
<dbReference type="SUPFAM" id="SSF161098">
    <property type="entry name" value="MetI-like"/>
    <property type="match status" value="1"/>
</dbReference>
<dbReference type="InterPro" id="IPR035906">
    <property type="entry name" value="MetI-like_sf"/>
</dbReference>
<feature type="transmembrane region" description="Helical" evidence="7">
    <location>
        <begin position="70"/>
        <end position="96"/>
    </location>
</feature>
<evidence type="ECO:0000256" key="7">
    <source>
        <dbReference type="RuleBase" id="RU363032"/>
    </source>
</evidence>
<dbReference type="AlphaFoldDB" id="A0A6C0G596"/>
<sequence length="299" mass="33822">MRFAKLRREIPLHAMLVPGLVLIIMFSYIPMAGLVFAFQKFTPFHGWFGSDWAGFDNFRKVFLLPDTKQVIWNTIYIAVLKIIAGLIFPIIVALLLNEVNRMFVKRGIQTLIYLPHFMSWVILGGILVDVLSPTDGIVNSFLGHFGIEPIYFLGDNGWFPKVLVASDVWKEFGFNTIVYLAAITGINPTLYEAAVVDGANRWKQTLHITLPGVLPIIVLLATLSLGNVLNAGFEQVFVLYSPSVYERGDILDTMIYRMGLQNFQYSLATAIGLFKSAVSFVLITISYWLAYRFANYRIF</sequence>
<feature type="domain" description="ABC transmembrane type-1" evidence="8">
    <location>
        <begin position="71"/>
        <end position="286"/>
    </location>
</feature>
<dbReference type="Pfam" id="PF00528">
    <property type="entry name" value="BPD_transp_1"/>
    <property type="match status" value="1"/>
</dbReference>
<evidence type="ECO:0000259" key="8">
    <source>
        <dbReference type="PROSITE" id="PS50928"/>
    </source>
</evidence>
<dbReference type="KEGG" id="plyc:GXP70_23990"/>
<feature type="transmembrane region" description="Helical" evidence="7">
    <location>
        <begin position="208"/>
        <end position="229"/>
    </location>
</feature>
<dbReference type="Proteomes" id="UP000476064">
    <property type="component" value="Chromosome"/>
</dbReference>